<proteinExistence type="inferred from homology"/>
<dbReference type="Pfam" id="PF05016">
    <property type="entry name" value="ParE_toxin"/>
    <property type="match status" value="1"/>
</dbReference>
<comment type="similarity">
    <text evidence="1">Belongs to the RelE toxin family.</text>
</comment>
<comment type="caution">
    <text evidence="3">The sequence shown here is derived from an EMBL/GenBank/DDBJ whole genome shotgun (WGS) entry which is preliminary data.</text>
</comment>
<dbReference type="InterPro" id="IPR007712">
    <property type="entry name" value="RelE/ParE_toxin"/>
</dbReference>
<name>A0ABR6JJ13_9XANT</name>
<evidence type="ECO:0000256" key="1">
    <source>
        <dbReference type="ARBA" id="ARBA00006226"/>
    </source>
</evidence>
<dbReference type="RefSeq" id="WP_184439720.1">
    <property type="nucleotide sequence ID" value="NZ_JACHNS010000002.1"/>
</dbReference>
<protein>
    <submittedName>
        <fullName evidence="3">Toxin ParE1/3/4</fullName>
    </submittedName>
</protein>
<evidence type="ECO:0000313" key="4">
    <source>
        <dbReference type="Proteomes" id="UP000554726"/>
    </source>
</evidence>
<dbReference type="Proteomes" id="UP000554726">
    <property type="component" value="Unassembled WGS sequence"/>
</dbReference>
<accession>A0ABR6JJ13</accession>
<dbReference type="InterPro" id="IPR035093">
    <property type="entry name" value="RelE/ParE_toxin_dom_sf"/>
</dbReference>
<evidence type="ECO:0000256" key="2">
    <source>
        <dbReference type="ARBA" id="ARBA00022649"/>
    </source>
</evidence>
<keyword evidence="2" id="KW-1277">Toxin-antitoxin system</keyword>
<dbReference type="PANTHER" id="PTHR33755">
    <property type="entry name" value="TOXIN PARE1-RELATED"/>
    <property type="match status" value="1"/>
</dbReference>
<dbReference type="InterPro" id="IPR051803">
    <property type="entry name" value="TA_system_RelE-like_toxin"/>
</dbReference>
<organism evidence="3 4">
    <name type="scientific">Xanthomonas cannabis</name>
    <dbReference type="NCBI Taxonomy" id="1885674"/>
    <lineage>
        <taxon>Bacteria</taxon>
        <taxon>Pseudomonadati</taxon>
        <taxon>Pseudomonadota</taxon>
        <taxon>Gammaproteobacteria</taxon>
        <taxon>Lysobacterales</taxon>
        <taxon>Lysobacteraceae</taxon>
        <taxon>Xanthomonas</taxon>
    </lineage>
</organism>
<gene>
    <name evidence="3" type="ORF">FHR60_001435</name>
</gene>
<keyword evidence="4" id="KW-1185">Reference proteome</keyword>
<dbReference type="PANTHER" id="PTHR33755:SF8">
    <property type="entry name" value="TOXIN PARE2"/>
    <property type="match status" value="1"/>
</dbReference>
<sequence>MKPARWRPLALRDVDEAAAWYGEQAGLAVELAFTDALEVAVKTLMQHPGVGSSGHAVLLNLLHLRVWPLKGFPYLIFCIERDADIVIWRVLQMQRDIPAWMRDDTWVARRLSHRALAMP</sequence>
<dbReference type="EMBL" id="JACHNS010000002">
    <property type="protein sequence ID" value="MBB4592795.1"/>
    <property type="molecule type" value="Genomic_DNA"/>
</dbReference>
<dbReference type="Gene3D" id="3.30.2310.20">
    <property type="entry name" value="RelE-like"/>
    <property type="match status" value="1"/>
</dbReference>
<reference evidence="3 4" key="1">
    <citation type="submission" date="2020-08" db="EMBL/GenBank/DDBJ databases">
        <title>Studying the diversity of plant-associated saprophytic bacteria and their role in host health and plant-pathogen interactions.</title>
        <authorList>
            <person name="Potnis N."/>
        </authorList>
    </citation>
    <scope>NUCLEOTIDE SEQUENCE [LARGE SCALE GENOMIC DNA]</scope>
    <source>
        <strain evidence="3 4">F16</strain>
    </source>
</reference>
<evidence type="ECO:0000313" key="3">
    <source>
        <dbReference type="EMBL" id="MBB4592795.1"/>
    </source>
</evidence>